<dbReference type="EMBL" id="BPFZ01000003">
    <property type="protein sequence ID" value="GIU66515.1"/>
    <property type="molecule type" value="Genomic_DNA"/>
</dbReference>
<reference evidence="2" key="2">
    <citation type="journal article" date="2023" name="ISME Commun">
        <title>Characterization of a bloom-associated alphaproteobacterial lineage, 'Candidatus Phycosocius': insights into freshwater algal-bacterial interactions.</title>
        <authorList>
            <person name="Tanabe Y."/>
            <person name="Yamaguchi H."/>
            <person name="Yoshida M."/>
            <person name="Kai A."/>
            <person name="Okazaki Y."/>
        </authorList>
    </citation>
    <scope>NUCLEOTIDE SEQUENCE</scope>
    <source>
        <strain evidence="2">BOTRYCO-1</strain>
    </source>
</reference>
<keyword evidence="1" id="KW-0812">Transmembrane</keyword>
<sequence>MFKKLFVDHPSTVGETYSEHFCVAFGFGFKLLGAALACMIHGLIPGLFKSTGSATISCLHEEMVTHRDRRHHHAPKASTANGKIA</sequence>
<accession>A0ABQ4PUA5</accession>
<keyword evidence="1" id="KW-0472">Membrane</keyword>
<keyword evidence="3" id="KW-1185">Reference proteome</keyword>
<dbReference type="InterPro" id="IPR045936">
    <property type="entry name" value="DUF6356"/>
</dbReference>
<evidence type="ECO:0000313" key="3">
    <source>
        <dbReference type="Proteomes" id="UP001161064"/>
    </source>
</evidence>
<keyword evidence="1" id="KW-1133">Transmembrane helix</keyword>
<evidence type="ECO:0000313" key="2">
    <source>
        <dbReference type="EMBL" id="GIU66515.1"/>
    </source>
</evidence>
<dbReference type="Proteomes" id="UP001161064">
    <property type="component" value="Unassembled WGS sequence"/>
</dbReference>
<proteinExistence type="predicted"/>
<reference evidence="2" key="1">
    <citation type="submission" date="2021-05" db="EMBL/GenBank/DDBJ databases">
        <authorList>
            <person name="Tanabe Y."/>
        </authorList>
    </citation>
    <scope>NUCLEOTIDE SEQUENCE</scope>
    <source>
        <strain evidence="2">BOTRYCO-1</strain>
    </source>
</reference>
<protein>
    <recommendedName>
        <fullName evidence="4">Capsule biosynthesis protein</fullName>
    </recommendedName>
</protein>
<feature type="transmembrane region" description="Helical" evidence="1">
    <location>
        <begin position="21"/>
        <end position="44"/>
    </location>
</feature>
<dbReference type="Pfam" id="PF19883">
    <property type="entry name" value="DUF6356"/>
    <property type="match status" value="1"/>
</dbReference>
<comment type="caution">
    <text evidence="2">The sequence shown here is derived from an EMBL/GenBank/DDBJ whole genome shotgun (WGS) entry which is preliminary data.</text>
</comment>
<name>A0ABQ4PUA5_9PROT</name>
<organism evidence="2 3">
    <name type="scientific">Candidatus Phycosocius spiralis</name>
    <dbReference type="NCBI Taxonomy" id="2815099"/>
    <lineage>
        <taxon>Bacteria</taxon>
        <taxon>Pseudomonadati</taxon>
        <taxon>Pseudomonadota</taxon>
        <taxon>Alphaproteobacteria</taxon>
        <taxon>Caulobacterales</taxon>
        <taxon>Caulobacterales incertae sedis</taxon>
        <taxon>Candidatus Phycosocius</taxon>
    </lineage>
</organism>
<evidence type="ECO:0008006" key="4">
    <source>
        <dbReference type="Google" id="ProtNLM"/>
    </source>
</evidence>
<evidence type="ECO:0000256" key="1">
    <source>
        <dbReference type="SAM" id="Phobius"/>
    </source>
</evidence>
<dbReference type="RefSeq" id="WP_284359073.1">
    <property type="nucleotide sequence ID" value="NZ_BPFZ01000003.1"/>
</dbReference>
<gene>
    <name evidence="2" type="ORF">PsB1_0669</name>
</gene>